<keyword evidence="2" id="KW-0223">Dioxygenase</keyword>
<dbReference type="Gene3D" id="2.60.120.620">
    <property type="entry name" value="q2cbj1_9rhob like domain"/>
    <property type="match status" value="1"/>
</dbReference>
<dbReference type="PANTHER" id="PTHR37563:SF2">
    <property type="entry name" value="PHYTANOYL-COA DIOXYGENASE FAMILY PROTEIN (AFU_ORTHOLOGUE AFUA_2G03330)"/>
    <property type="match status" value="1"/>
</dbReference>
<dbReference type="InterPro" id="IPR051961">
    <property type="entry name" value="Fungal_Metabolite_Diox"/>
</dbReference>
<gene>
    <name evidence="2" type="primary">PhyH</name>
    <name evidence="2" type="ORF">SO694_00013025</name>
</gene>
<organism evidence="2 3">
    <name type="scientific">Aureococcus anophagefferens</name>
    <name type="common">Harmful bloom alga</name>
    <dbReference type="NCBI Taxonomy" id="44056"/>
    <lineage>
        <taxon>Eukaryota</taxon>
        <taxon>Sar</taxon>
        <taxon>Stramenopiles</taxon>
        <taxon>Ochrophyta</taxon>
        <taxon>Pelagophyceae</taxon>
        <taxon>Pelagomonadales</taxon>
        <taxon>Pelagomonadaceae</taxon>
        <taxon>Aureococcus</taxon>
    </lineage>
</organism>
<protein>
    <submittedName>
        <fullName evidence="2">Phytanoyl-CoA dioxygenase</fullName>
    </submittedName>
</protein>
<proteinExistence type="predicted"/>
<keyword evidence="3" id="KW-1185">Reference proteome</keyword>
<name>A0ABR1G1G4_AURAN</name>
<keyword evidence="2" id="KW-0560">Oxidoreductase</keyword>
<evidence type="ECO:0000313" key="3">
    <source>
        <dbReference type="Proteomes" id="UP001363151"/>
    </source>
</evidence>
<dbReference type="SUPFAM" id="SSF51197">
    <property type="entry name" value="Clavaminate synthase-like"/>
    <property type="match status" value="1"/>
</dbReference>
<dbReference type="EMBL" id="JBBJCI010000146">
    <property type="protein sequence ID" value="KAK7242147.1"/>
    <property type="molecule type" value="Genomic_DNA"/>
</dbReference>
<dbReference type="Proteomes" id="UP001363151">
    <property type="component" value="Unassembled WGS sequence"/>
</dbReference>
<accession>A0ABR1G1G4</accession>
<dbReference type="PANTHER" id="PTHR37563">
    <property type="entry name" value="PHYTANOYL-COA DIOXYGENASE FAMILY PROTEIN (AFU_ORTHOLOGUE AFUA_2G03330)"/>
    <property type="match status" value="1"/>
</dbReference>
<evidence type="ECO:0000256" key="1">
    <source>
        <dbReference type="SAM" id="MobiDB-lite"/>
    </source>
</evidence>
<dbReference type="InterPro" id="IPR008775">
    <property type="entry name" value="Phytyl_CoA_dOase-like"/>
</dbReference>
<evidence type="ECO:0000313" key="2">
    <source>
        <dbReference type="EMBL" id="KAK7242147.1"/>
    </source>
</evidence>
<reference evidence="2 3" key="1">
    <citation type="submission" date="2024-03" db="EMBL/GenBank/DDBJ databases">
        <title>Aureococcus anophagefferens CCMP1851 and Kratosvirus quantuckense: Draft genome of a second virus-susceptible host strain in the model system.</title>
        <authorList>
            <person name="Chase E."/>
            <person name="Truchon A.R."/>
            <person name="Schepens W."/>
            <person name="Wilhelm S.W."/>
        </authorList>
    </citation>
    <scope>NUCLEOTIDE SEQUENCE [LARGE SCALE GENOMIC DNA]</scope>
    <source>
        <strain evidence="2 3">CCMP1851</strain>
    </source>
</reference>
<dbReference type="GO" id="GO:0051213">
    <property type="term" value="F:dioxygenase activity"/>
    <property type="evidence" value="ECO:0007669"/>
    <property type="project" value="UniProtKB-KW"/>
</dbReference>
<sequence>MVRPSIAFLAACAVQTSRAWLAALTRPAISSRRVALRVEVPSLYEEAEKALTNRGEFEEELLGAGGPALEATAGPLAAALAAEGVARCDGALPRAQAERLKIFVGEELARAELHTQLGLVPPECRFAEVLLKANRRDLLMPLDHDLVFDATLALVRSPVGDAVAAHLGDDAELYECSALLAEFGAPRQVLHPDTPQHACGETPLVTCFCALQDVDPETMGPTLFLPRTFDEDSHAAFFDARRKDAFLADVAPRRRRSLLRAGDVSMFDSRNLHCGTANRAEGTRRGLFYLTFKHPAVIDPGNPPSLRPCFRGGLTLADLRSRDARAKVDALAEADVRAAPPAPPPKKKKKQAKKKKGFG</sequence>
<feature type="compositionally biased region" description="Basic residues" evidence="1">
    <location>
        <begin position="345"/>
        <end position="359"/>
    </location>
</feature>
<dbReference type="Pfam" id="PF05721">
    <property type="entry name" value="PhyH"/>
    <property type="match status" value="1"/>
</dbReference>
<feature type="region of interest" description="Disordered" evidence="1">
    <location>
        <begin position="332"/>
        <end position="359"/>
    </location>
</feature>
<comment type="caution">
    <text evidence="2">The sequence shown here is derived from an EMBL/GenBank/DDBJ whole genome shotgun (WGS) entry which is preliminary data.</text>
</comment>